<keyword evidence="1" id="KW-0812">Transmembrane</keyword>
<dbReference type="Proteomes" id="UP001525890">
    <property type="component" value="Unassembled WGS sequence"/>
</dbReference>
<proteinExistence type="predicted"/>
<dbReference type="InterPro" id="IPR050248">
    <property type="entry name" value="Polysacc_deacetylase_ArnD"/>
</dbReference>
<evidence type="ECO:0000259" key="2">
    <source>
        <dbReference type="PROSITE" id="PS51677"/>
    </source>
</evidence>
<dbReference type="PROSITE" id="PS51677">
    <property type="entry name" value="NODB"/>
    <property type="match status" value="1"/>
</dbReference>
<dbReference type="InterPro" id="IPR002509">
    <property type="entry name" value="NODB_dom"/>
</dbReference>
<evidence type="ECO:0000313" key="3">
    <source>
        <dbReference type="EMBL" id="MCT7964979.1"/>
    </source>
</evidence>
<sequence length="316" mass="34704">MDELNPFFSKSMVLLAAITAISTIIIGTFLPTLILSGGIVEANSNSPEIVLASLGVQEAMTVRLEGFTKAIAQKQTDKEKRFTFAVTPEFQGKTLYEVALDESEKAIALTFDDGPWPIYTEQVLDILKEQDIKATFFLIGQHLKHHPAIAQKVVEAGHALGNHTWSHHYHNVPREIAAQEIEDTNALIYETTGFKTHWFRPPGGVLTNGLNDYAHSQNYAVAMWSSDARESFFSSSGALVNNVLNSAKPGGIVLLHDGGGDRTATVQALPIIITKLKERGYKFVTLPELLELYEQHQQTTIAENAPNPTPVPDGID</sequence>
<feature type="domain" description="NodB homology" evidence="2">
    <location>
        <begin position="105"/>
        <end position="284"/>
    </location>
</feature>
<evidence type="ECO:0000256" key="1">
    <source>
        <dbReference type="SAM" id="Phobius"/>
    </source>
</evidence>
<keyword evidence="1" id="KW-0472">Membrane</keyword>
<dbReference type="Pfam" id="PF01522">
    <property type="entry name" value="Polysacc_deac_1"/>
    <property type="match status" value="1"/>
</dbReference>
<comment type="caution">
    <text evidence="3">The sequence shown here is derived from an EMBL/GenBank/DDBJ whole genome shotgun (WGS) entry which is preliminary data.</text>
</comment>
<protein>
    <submittedName>
        <fullName evidence="3">Polysaccharide deacetylase family protein</fullName>
    </submittedName>
</protein>
<dbReference type="PANTHER" id="PTHR10587">
    <property type="entry name" value="GLYCOSYL TRANSFERASE-RELATED"/>
    <property type="match status" value="1"/>
</dbReference>
<dbReference type="SUPFAM" id="SSF88713">
    <property type="entry name" value="Glycoside hydrolase/deacetylase"/>
    <property type="match status" value="1"/>
</dbReference>
<evidence type="ECO:0000313" key="4">
    <source>
        <dbReference type="Proteomes" id="UP001525890"/>
    </source>
</evidence>
<keyword evidence="4" id="KW-1185">Reference proteome</keyword>
<accession>A0ABT2MJR5</accession>
<organism evidence="3 4">
    <name type="scientific">Laspinema palackyanum D2a</name>
    <dbReference type="NCBI Taxonomy" id="2953684"/>
    <lineage>
        <taxon>Bacteria</taxon>
        <taxon>Bacillati</taxon>
        <taxon>Cyanobacteriota</taxon>
        <taxon>Cyanophyceae</taxon>
        <taxon>Oscillatoriophycideae</taxon>
        <taxon>Oscillatoriales</taxon>
        <taxon>Laspinemataceae</taxon>
        <taxon>Laspinema</taxon>
        <taxon>Laspinema palackyanum</taxon>
    </lineage>
</organism>
<name>A0ABT2MJR5_9CYAN</name>
<feature type="transmembrane region" description="Helical" evidence="1">
    <location>
        <begin position="12"/>
        <end position="35"/>
    </location>
</feature>
<dbReference type="RefSeq" id="WP_368004727.1">
    <property type="nucleotide sequence ID" value="NZ_JAMXFF010000001.1"/>
</dbReference>
<keyword evidence="1" id="KW-1133">Transmembrane helix</keyword>
<reference evidence="3 4" key="1">
    <citation type="journal article" date="2022" name="Front. Microbiol.">
        <title>High genomic differentiation and limited gene flow indicate recent cryptic speciation within the genus Laspinema (cyanobacteria).</title>
        <authorList>
            <person name="Stanojkovic A."/>
            <person name="Skoupy S."/>
            <person name="Skaloud P."/>
            <person name="Dvorak P."/>
        </authorList>
    </citation>
    <scope>NUCLEOTIDE SEQUENCE [LARGE SCALE GENOMIC DNA]</scope>
    <source>
        <strain evidence="3 4">D2a</strain>
    </source>
</reference>
<dbReference type="Gene3D" id="3.20.20.370">
    <property type="entry name" value="Glycoside hydrolase/deacetylase"/>
    <property type="match status" value="1"/>
</dbReference>
<dbReference type="CDD" id="cd10917">
    <property type="entry name" value="CE4_NodB_like_6s_7s"/>
    <property type="match status" value="1"/>
</dbReference>
<gene>
    <name evidence="3" type="ORF">NG799_01365</name>
</gene>
<dbReference type="InterPro" id="IPR011330">
    <property type="entry name" value="Glyco_hydro/deAcase_b/a-brl"/>
</dbReference>
<dbReference type="EMBL" id="JAMXFF010000001">
    <property type="protein sequence ID" value="MCT7964979.1"/>
    <property type="molecule type" value="Genomic_DNA"/>
</dbReference>